<evidence type="ECO:0000313" key="8">
    <source>
        <dbReference type="EMBL" id="CAD9940871.1"/>
    </source>
</evidence>
<keyword evidence="1" id="KW-0645">Protease</keyword>
<comment type="caution">
    <text evidence="6">Lacks conserved residue(s) required for the propagation of feature annotation.</text>
</comment>
<proteinExistence type="inferred from homology"/>
<dbReference type="InterPro" id="IPR036852">
    <property type="entry name" value="Peptidase_S8/S53_dom_sf"/>
</dbReference>
<dbReference type="InterPro" id="IPR023828">
    <property type="entry name" value="Peptidase_S8_Ser-AS"/>
</dbReference>
<dbReference type="EMBL" id="HBHT01001191">
    <property type="protein sequence ID" value="CAD9940871.1"/>
    <property type="molecule type" value="Transcribed_RNA"/>
</dbReference>
<keyword evidence="3" id="KW-0720">Serine protease</keyword>
<dbReference type="PROSITE" id="PS00138">
    <property type="entry name" value="SUBTILASE_SER"/>
    <property type="match status" value="1"/>
</dbReference>
<evidence type="ECO:0000259" key="7">
    <source>
        <dbReference type="Pfam" id="PF00082"/>
    </source>
</evidence>
<evidence type="ECO:0000256" key="5">
    <source>
        <dbReference type="ARBA" id="ARBA00023619"/>
    </source>
</evidence>
<dbReference type="Pfam" id="PF00082">
    <property type="entry name" value="Peptidase_S8"/>
    <property type="match status" value="1"/>
</dbReference>
<sequence>MMSFTSTGGSPVFFDKMGDRFEKPEYRKAPWVMGSNGDWTSLAPDSGLNPFYGTSAAAPNVAAVAALVLEAASDYKMTHDQLKQILKNSADDTDDLSIGGFDIGYDITTGYGFLDARRAVYLASIGDTGEGTCDSGLVKKGGKKGKKYVGN</sequence>
<keyword evidence="2" id="KW-0378">Hydrolase</keyword>
<evidence type="ECO:0000256" key="6">
    <source>
        <dbReference type="PROSITE-ProRule" id="PRU01240"/>
    </source>
</evidence>
<dbReference type="GO" id="GO:0004252">
    <property type="term" value="F:serine-type endopeptidase activity"/>
    <property type="evidence" value="ECO:0007669"/>
    <property type="project" value="UniProtKB-EC"/>
</dbReference>
<comment type="similarity">
    <text evidence="6">Belongs to the peptidase S8 family.</text>
</comment>
<organism evidence="8">
    <name type="scientific">Entomoneis paludosa</name>
    <dbReference type="NCBI Taxonomy" id="265537"/>
    <lineage>
        <taxon>Eukaryota</taxon>
        <taxon>Sar</taxon>
        <taxon>Stramenopiles</taxon>
        <taxon>Ochrophyta</taxon>
        <taxon>Bacillariophyta</taxon>
        <taxon>Bacillariophyceae</taxon>
        <taxon>Bacillariophycidae</taxon>
        <taxon>Entomoneidaceae</taxon>
        <taxon>Entomoneis</taxon>
    </lineage>
</organism>
<dbReference type="PROSITE" id="PS51892">
    <property type="entry name" value="SUBTILASE"/>
    <property type="match status" value="1"/>
</dbReference>
<accession>A0A7S2VAQ4</accession>
<dbReference type="EC" id="3.4.21.62" evidence="5"/>
<feature type="domain" description="Peptidase S8/S53" evidence="7">
    <location>
        <begin position="40"/>
        <end position="94"/>
    </location>
</feature>
<reference evidence="8" key="1">
    <citation type="submission" date="2021-01" db="EMBL/GenBank/DDBJ databases">
        <authorList>
            <person name="Corre E."/>
            <person name="Pelletier E."/>
            <person name="Niang G."/>
            <person name="Scheremetjew M."/>
            <person name="Finn R."/>
            <person name="Kale V."/>
            <person name="Holt S."/>
            <person name="Cochrane G."/>
            <person name="Meng A."/>
            <person name="Brown T."/>
            <person name="Cohen L."/>
        </authorList>
    </citation>
    <scope>NUCLEOTIDE SEQUENCE</scope>
    <source>
        <strain evidence="8">CCMP125</strain>
    </source>
</reference>
<gene>
    <name evidence="8" type="ORF">APAL1065_LOCUS752</name>
</gene>
<evidence type="ECO:0000256" key="1">
    <source>
        <dbReference type="ARBA" id="ARBA00022670"/>
    </source>
</evidence>
<comment type="catalytic activity">
    <reaction evidence="4">
        <text>Hydrolysis of proteins with broad specificity for peptide bonds, and a preference for a large uncharged residue in P1. Hydrolyzes peptide amides.</text>
        <dbReference type="EC" id="3.4.21.62"/>
    </reaction>
</comment>
<evidence type="ECO:0000256" key="3">
    <source>
        <dbReference type="ARBA" id="ARBA00022825"/>
    </source>
</evidence>
<evidence type="ECO:0000256" key="2">
    <source>
        <dbReference type="ARBA" id="ARBA00022801"/>
    </source>
</evidence>
<name>A0A7S2VAQ4_9STRA</name>
<dbReference type="SUPFAM" id="SSF52743">
    <property type="entry name" value="Subtilisin-like"/>
    <property type="match status" value="1"/>
</dbReference>
<dbReference type="InterPro" id="IPR000209">
    <property type="entry name" value="Peptidase_S8/S53_dom"/>
</dbReference>
<protein>
    <recommendedName>
        <fullName evidence="5">subtilisin</fullName>
        <ecNumber evidence="5">3.4.21.62</ecNumber>
    </recommendedName>
</protein>
<dbReference type="AlphaFoldDB" id="A0A7S2VAQ4"/>
<dbReference type="Gene3D" id="3.40.50.200">
    <property type="entry name" value="Peptidase S8/S53 domain"/>
    <property type="match status" value="1"/>
</dbReference>
<evidence type="ECO:0000256" key="4">
    <source>
        <dbReference type="ARBA" id="ARBA00023529"/>
    </source>
</evidence>
<dbReference type="GO" id="GO:0006508">
    <property type="term" value="P:proteolysis"/>
    <property type="evidence" value="ECO:0007669"/>
    <property type="project" value="UniProtKB-KW"/>
</dbReference>